<evidence type="ECO:0000313" key="3">
    <source>
        <dbReference type="Proteomes" id="UP001265259"/>
    </source>
</evidence>
<dbReference type="PROSITE" id="PS50801">
    <property type="entry name" value="STAS"/>
    <property type="match status" value="1"/>
</dbReference>
<gene>
    <name evidence="2" type="ORF">RM543_14320</name>
</gene>
<reference evidence="2 3" key="1">
    <citation type="submission" date="2023-09" db="EMBL/GenBank/DDBJ databases">
        <authorList>
            <person name="Rey-Velasco X."/>
        </authorList>
    </citation>
    <scope>NUCLEOTIDE SEQUENCE [LARGE SCALE GENOMIC DNA]</scope>
    <source>
        <strain evidence="2 3">F158</strain>
    </source>
</reference>
<evidence type="ECO:0000259" key="1">
    <source>
        <dbReference type="PROSITE" id="PS50801"/>
    </source>
</evidence>
<dbReference type="Gene3D" id="3.30.750.24">
    <property type="entry name" value="STAS domain"/>
    <property type="match status" value="1"/>
</dbReference>
<dbReference type="SUPFAM" id="SSF52091">
    <property type="entry name" value="SpoIIaa-like"/>
    <property type="match status" value="1"/>
</dbReference>
<evidence type="ECO:0000313" key="2">
    <source>
        <dbReference type="EMBL" id="MDT0683863.1"/>
    </source>
</evidence>
<feature type="domain" description="STAS" evidence="1">
    <location>
        <begin position="5"/>
        <end position="107"/>
    </location>
</feature>
<name>A0ABU3DJV3_9RHOB</name>
<dbReference type="RefSeq" id="WP_311692800.1">
    <property type="nucleotide sequence ID" value="NZ_JAVRHL010000003.1"/>
</dbReference>
<dbReference type="InterPro" id="IPR058548">
    <property type="entry name" value="MlaB-like_STAS"/>
</dbReference>
<sequence>MAPATTKERRQDDGAPRIVLPARLDLPAAAPLAAELQSHADGPIVIDATNVAHLGTPGLQVLLSAVRTWWETGRDFSIEGLDEDAITGQLAIFGLTASDFQPPAAEG</sequence>
<proteinExistence type="predicted"/>
<organism evidence="2 3">
    <name type="scientific">Tropicimonas omnivorans</name>
    <dbReference type="NCBI Taxonomy" id="3075590"/>
    <lineage>
        <taxon>Bacteria</taxon>
        <taxon>Pseudomonadati</taxon>
        <taxon>Pseudomonadota</taxon>
        <taxon>Alphaproteobacteria</taxon>
        <taxon>Rhodobacterales</taxon>
        <taxon>Roseobacteraceae</taxon>
        <taxon>Tropicimonas</taxon>
    </lineage>
</organism>
<dbReference type="InterPro" id="IPR002645">
    <property type="entry name" value="STAS_dom"/>
</dbReference>
<protein>
    <submittedName>
        <fullName evidence="2">STAS domain-containing protein</fullName>
    </submittedName>
</protein>
<dbReference type="InterPro" id="IPR036513">
    <property type="entry name" value="STAS_dom_sf"/>
</dbReference>
<accession>A0ABU3DJV3</accession>
<comment type="caution">
    <text evidence="2">The sequence shown here is derived from an EMBL/GenBank/DDBJ whole genome shotgun (WGS) entry which is preliminary data.</text>
</comment>
<dbReference type="EMBL" id="JAVRHL010000003">
    <property type="protein sequence ID" value="MDT0683863.1"/>
    <property type="molecule type" value="Genomic_DNA"/>
</dbReference>
<dbReference type="Proteomes" id="UP001265259">
    <property type="component" value="Unassembled WGS sequence"/>
</dbReference>
<keyword evidence="3" id="KW-1185">Reference proteome</keyword>
<dbReference type="Pfam" id="PF13466">
    <property type="entry name" value="STAS_2"/>
    <property type="match status" value="1"/>
</dbReference>